<dbReference type="GO" id="GO:0051144">
    <property type="term" value="P:1,2-propanediol catabolic process"/>
    <property type="evidence" value="ECO:0007669"/>
    <property type="project" value="UniProtKB-UniPathway"/>
</dbReference>
<evidence type="ECO:0000256" key="4">
    <source>
        <dbReference type="ARBA" id="ARBA00020837"/>
    </source>
</evidence>
<comment type="function">
    <text evidence="10">Involved in 1,2-propanediol (1,2-PD) degradation by catalyzing the conversion of propanoyl-CoA to propanoyl-phosphate.</text>
</comment>
<evidence type="ECO:0000256" key="5">
    <source>
        <dbReference type="ARBA" id="ARBA00022679"/>
    </source>
</evidence>
<proteinExistence type="inferred from homology"/>
<dbReference type="EC" id="2.3.1.222" evidence="3 10"/>
<dbReference type="KEGG" id="amic:Ami3637_09585"/>
<dbReference type="Pfam" id="PF06130">
    <property type="entry name" value="PTAC"/>
    <property type="match status" value="1"/>
</dbReference>
<evidence type="ECO:0000256" key="7">
    <source>
        <dbReference type="ARBA" id="ARBA00022833"/>
    </source>
</evidence>
<evidence type="ECO:0000256" key="10">
    <source>
        <dbReference type="PIRNR" id="PIRNR010130"/>
    </source>
</evidence>
<comment type="cofactor">
    <cofactor evidence="1">
        <name>Zn(2+)</name>
        <dbReference type="ChEBI" id="CHEBI:29105"/>
    </cofactor>
</comment>
<name>A0A6P1MFD1_9FIRM</name>
<evidence type="ECO:0000256" key="3">
    <source>
        <dbReference type="ARBA" id="ARBA00012206"/>
    </source>
</evidence>
<keyword evidence="7" id="KW-0862">Zinc</keyword>
<dbReference type="AlphaFoldDB" id="A0A6P1MFD1"/>
<comment type="similarity">
    <text evidence="2 10">Belongs to the PduL family.</text>
</comment>
<dbReference type="GO" id="GO:0016747">
    <property type="term" value="F:acyltransferase activity, transferring groups other than amino-acyl groups"/>
    <property type="evidence" value="ECO:0007669"/>
    <property type="project" value="InterPro"/>
</dbReference>
<protein>
    <recommendedName>
        <fullName evidence="4 10">Phosphate propanoyltransferase</fullName>
        <ecNumber evidence="3 10">2.3.1.222</ecNumber>
    </recommendedName>
</protein>
<dbReference type="PANTHER" id="PTHR39453">
    <property type="entry name" value="PHOSPHATE PROPANOYLTRANSFERASE"/>
    <property type="match status" value="1"/>
</dbReference>
<keyword evidence="6" id="KW-0479">Metal-binding</keyword>
<dbReference type="PANTHER" id="PTHR39453:SF1">
    <property type="entry name" value="PHOSPHATE PROPANOYLTRANSFERASE"/>
    <property type="match status" value="1"/>
</dbReference>
<evidence type="ECO:0000256" key="9">
    <source>
        <dbReference type="ARBA" id="ARBA00047589"/>
    </source>
</evidence>
<evidence type="ECO:0000256" key="1">
    <source>
        <dbReference type="ARBA" id="ARBA00001947"/>
    </source>
</evidence>
<dbReference type="Proteomes" id="UP000463883">
    <property type="component" value="Chromosome"/>
</dbReference>
<organism evidence="11 12">
    <name type="scientific">Aminipila terrae</name>
    <dbReference type="NCBI Taxonomy" id="2697030"/>
    <lineage>
        <taxon>Bacteria</taxon>
        <taxon>Bacillati</taxon>
        <taxon>Bacillota</taxon>
        <taxon>Clostridia</taxon>
        <taxon>Peptostreptococcales</taxon>
        <taxon>Anaerovoracaceae</taxon>
        <taxon>Aminipila</taxon>
    </lineage>
</organism>
<gene>
    <name evidence="11" type="primary">pduL</name>
    <name evidence="11" type="ORF">Ami3637_09585</name>
</gene>
<evidence type="ECO:0000313" key="12">
    <source>
        <dbReference type="Proteomes" id="UP000463883"/>
    </source>
</evidence>
<dbReference type="GO" id="GO:0046872">
    <property type="term" value="F:metal ion binding"/>
    <property type="evidence" value="ECO:0007669"/>
    <property type="project" value="UniProtKB-KW"/>
</dbReference>
<evidence type="ECO:0000256" key="8">
    <source>
        <dbReference type="ARBA" id="ARBA00023315"/>
    </source>
</evidence>
<reference evidence="11 12" key="1">
    <citation type="submission" date="2020-01" db="EMBL/GenBank/DDBJ databases">
        <title>Genomic analysis of Aminipila sp. CBA3637.</title>
        <authorList>
            <person name="Kim Y.B."/>
            <person name="Roh S.W."/>
        </authorList>
    </citation>
    <scope>NUCLEOTIDE SEQUENCE [LARGE SCALE GENOMIC DNA]</scope>
    <source>
        <strain evidence="11 12">CBA3637</strain>
    </source>
</reference>
<keyword evidence="12" id="KW-1185">Reference proteome</keyword>
<dbReference type="UniPathway" id="UPA00621"/>
<evidence type="ECO:0000313" key="11">
    <source>
        <dbReference type="EMBL" id="QHI72617.1"/>
    </source>
</evidence>
<comment type="pathway">
    <text evidence="10">Polyol metabolism; 1,2-propanediol degradation.</text>
</comment>
<keyword evidence="5 10" id="KW-0808">Transferase</keyword>
<accession>A0A6P1MFD1</accession>
<dbReference type="EMBL" id="CP047591">
    <property type="protein sequence ID" value="QHI72617.1"/>
    <property type="molecule type" value="Genomic_DNA"/>
</dbReference>
<dbReference type="RefSeq" id="WP_162362385.1">
    <property type="nucleotide sequence ID" value="NZ_CP047591.1"/>
</dbReference>
<evidence type="ECO:0000256" key="6">
    <source>
        <dbReference type="ARBA" id="ARBA00022723"/>
    </source>
</evidence>
<dbReference type="InterPro" id="IPR008300">
    <property type="entry name" value="PTAC"/>
</dbReference>
<sequence length="202" mass="21782">MENLIQAMKEAIQASGMLQVETSARHVHLSQKDVEQLFGSGYTLKPKRQLSQPGQYLAEEKVVLVGPKGEKKVSILGPARAKTQVELSRSDCMTLGMEAPVRLSGQLEGSGAFVLKGPSGVVALSEGAIIAKAHIHIKPDMAGKLGLKDKQRVKLEIITDRSIILRDVIVRVDEASSYKAHIDTDEANAAGCEGFTLGRIIK</sequence>
<evidence type="ECO:0000256" key="2">
    <source>
        <dbReference type="ARBA" id="ARBA00007342"/>
    </source>
</evidence>
<keyword evidence="8 10" id="KW-0012">Acyltransferase</keyword>
<dbReference type="NCBIfam" id="NF011652">
    <property type="entry name" value="PRK15070.1"/>
    <property type="match status" value="1"/>
</dbReference>
<dbReference type="PIRSF" id="PIRSF010130">
    <property type="entry name" value="PduL"/>
    <property type="match status" value="1"/>
</dbReference>
<comment type="catalytic activity">
    <reaction evidence="9 10">
        <text>propanoyl-CoA + phosphate = propanoyl phosphate + CoA</text>
        <dbReference type="Rhea" id="RHEA:28046"/>
        <dbReference type="ChEBI" id="CHEBI:43474"/>
        <dbReference type="ChEBI" id="CHEBI:57287"/>
        <dbReference type="ChEBI" id="CHEBI:57392"/>
        <dbReference type="ChEBI" id="CHEBI:58933"/>
        <dbReference type="EC" id="2.3.1.222"/>
    </reaction>
</comment>